<proteinExistence type="predicted"/>
<gene>
    <name evidence="1" type="ORF">S01H4_64637</name>
</gene>
<protein>
    <submittedName>
        <fullName evidence="1">Uncharacterized protein</fullName>
    </submittedName>
</protein>
<name>X1CWQ3_9ZZZZ</name>
<reference evidence="1" key="1">
    <citation type="journal article" date="2014" name="Front. Microbiol.">
        <title>High frequency of phylogenetically diverse reductive dehalogenase-homologous genes in deep subseafloor sedimentary metagenomes.</title>
        <authorList>
            <person name="Kawai M."/>
            <person name="Futagami T."/>
            <person name="Toyoda A."/>
            <person name="Takaki Y."/>
            <person name="Nishi S."/>
            <person name="Hori S."/>
            <person name="Arai W."/>
            <person name="Tsubouchi T."/>
            <person name="Morono Y."/>
            <person name="Uchiyama I."/>
            <person name="Ito T."/>
            <person name="Fujiyama A."/>
            <person name="Inagaki F."/>
            <person name="Takami H."/>
        </authorList>
    </citation>
    <scope>NUCLEOTIDE SEQUENCE</scope>
    <source>
        <strain evidence="1">Expedition CK06-06</strain>
    </source>
</reference>
<comment type="caution">
    <text evidence="1">The sequence shown here is derived from an EMBL/GenBank/DDBJ whole genome shotgun (WGS) entry which is preliminary data.</text>
</comment>
<accession>X1CWQ3</accession>
<feature type="non-terminal residue" evidence="1">
    <location>
        <position position="1"/>
    </location>
</feature>
<organism evidence="1">
    <name type="scientific">marine sediment metagenome</name>
    <dbReference type="NCBI Taxonomy" id="412755"/>
    <lineage>
        <taxon>unclassified sequences</taxon>
        <taxon>metagenomes</taxon>
        <taxon>ecological metagenomes</taxon>
    </lineage>
</organism>
<sequence length="37" mass="4298">KCKVHGGEKKGITCLRTRMHYSGDCFDFECYKISRLS</sequence>
<dbReference type="EMBL" id="BART01039266">
    <property type="protein sequence ID" value="GAH12272.1"/>
    <property type="molecule type" value="Genomic_DNA"/>
</dbReference>
<dbReference type="AlphaFoldDB" id="X1CWQ3"/>
<evidence type="ECO:0000313" key="1">
    <source>
        <dbReference type="EMBL" id="GAH12272.1"/>
    </source>
</evidence>